<sequence length="91" mass="10512">SPEFSKSCRPTSPSFYIRFFCYFVINFFIIFFSFLNFHSLRFLDSIPVLLLHVSSYCCLLVLFGVLSKVCLFIRCFLSGEVCESHGILSTN</sequence>
<evidence type="ECO:0000313" key="2">
    <source>
        <dbReference type="EMBL" id="TYI70471.1"/>
    </source>
</evidence>
<organism evidence="2 3">
    <name type="scientific">Gossypium mustelinum</name>
    <name type="common">Cotton</name>
    <name type="synonym">Gossypium caicoense</name>
    <dbReference type="NCBI Taxonomy" id="34275"/>
    <lineage>
        <taxon>Eukaryota</taxon>
        <taxon>Viridiplantae</taxon>
        <taxon>Streptophyta</taxon>
        <taxon>Embryophyta</taxon>
        <taxon>Tracheophyta</taxon>
        <taxon>Spermatophyta</taxon>
        <taxon>Magnoliopsida</taxon>
        <taxon>eudicotyledons</taxon>
        <taxon>Gunneridae</taxon>
        <taxon>Pentapetalae</taxon>
        <taxon>rosids</taxon>
        <taxon>malvids</taxon>
        <taxon>Malvales</taxon>
        <taxon>Malvaceae</taxon>
        <taxon>Malvoideae</taxon>
        <taxon>Gossypium</taxon>
    </lineage>
</organism>
<feature type="transmembrane region" description="Helical" evidence="1">
    <location>
        <begin position="15"/>
        <end position="34"/>
    </location>
</feature>
<keyword evidence="3" id="KW-1185">Reference proteome</keyword>
<accession>A0A5D2TYR0</accession>
<keyword evidence="1" id="KW-0472">Membrane</keyword>
<dbReference type="Proteomes" id="UP000323597">
    <property type="component" value="Chromosome D08"/>
</dbReference>
<gene>
    <name evidence="2" type="ORF">E1A91_D08G223400v1</name>
</gene>
<proteinExistence type="predicted"/>
<evidence type="ECO:0000256" key="1">
    <source>
        <dbReference type="SAM" id="Phobius"/>
    </source>
</evidence>
<protein>
    <submittedName>
        <fullName evidence="2">Uncharacterized protein</fullName>
    </submittedName>
</protein>
<evidence type="ECO:0000313" key="3">
    <source>
        <dbReference type="Proteomes" id="UP000323597"/>
    </source>
</evidence>
<feature type="non-terminal residue" evidence="2">
    <location>
        <position position="1"/>
    </location>
</feature>
<name>A0A5D2TYR0_GOSMU</name>
<reference evidence="2 3" key="1">
    <citation type="submission" date="2019-07" db="EMBL/GenBank/DDBJ databases">
        <title>WGS assembly of Gossypium mustelinum.</title>
        <authorList>
            <person name="Chen Z.J."/>
            <person name="Sreedasyam A."/>
            <person name="Ando A."/>
            <person name="Song Q."/>
            <person name="De L."/>
            <person name="Hulse-Kemp A."/>
            <person name="Ding M."/>
            <person name="Ye W."/>
            <person name="Kirkbride R."/>
            <person name="Jenkins J."/>
            <person name="Plott C."/>
            <person name="Lovell J."/>
            <person name="Lin Y.-M."/>
            <person name="Vaughn R."/>
            <person name="Liu B."/>
            <person name="Li W."/>
            <person name="Simpson S."/>
            <person name="Scheffler B."/>
            <person name="Saski C."/>
            <person name="Grover C."/>
            <person name="Hu G."/>
            <person name="Conover J."/>
            <person name="Carlson J."/>
            <person name="Shu S."/>
            <person name="Boston L."/>
            <person name="Williams M."/>
            <person name="Peterson D."/>
            <person name="Mcgee K."/>
            <person name="Jones D."/>
            <person name="Wendel J."/>
            <person name="Stelly D."/>
            <person name="Grimwood J."/>
            <person name="Schmutz J."/>
        </authorList>
    </citation>
    <scope>NUCLEOTIDE SEQUENCE [LARGE SCALE GENOMIC DNA]</scope>
    <source>
        <strain evidence="2">1408120.09</strain>
    </source>
</reference>
<dbReference type="AlphaFoldDB" id="A0A5D2TYR0"/>
<keyword evidence="1" id="KW-0812">Transmembrane</keyword>
<dbReference type="EMBL" id="CM017656">
    <property type="protein sequence ID" value="TYI70471.1"/>
    <property type="molecule type" value="Genomic_DNA"/>
</dbReference>
<feature type="transmembrane region" description="Helical" evidence="1">
    <location>
        <begin position="46"/>
        <end position="66"/>
    </location>
</feature>
<keyword evidence="1" id="KW-1133">Transmembrane helix</keyword>